<dbReference type="GO" id="GO:0016020">
    <property type="term" value="C:membrane"/>
    <property type="evidence" value="ECO:0007669"/>
    <property type="project" value="UniProtKB-SubCell"/>
</dbReference>
<evidence type="ECO:0000313" key="2">
    <source>
        <dbReference type="EMBL" id="NXA57676.1"/>
    </source>
</evidence>
<dbReference type="Proteomes" id="UP000531559">
    <property type="component" value="Unassembled WGS sequence"/>
</dbReference>
<reference evidence="2 3" key="1">
    <citation type="submission" date="2019-09" db="EMBL/GenBank/DDBJ databases">
        <title>Bird 10,000 Genomes (B10K) Project - Family phase.</title>
        <authorList>
            <person name="Zhang G."/>
        </authorList>
    </citation>
    <scope>NUCLEOTIDE SEQUENCE [LARGE SCALE GENOMIC DNA]</scope>
    <source>
        <strain evidence="2">B10K-MSB-01</strain>
    </source>
</reference>
<sequence length="79" mass="9375">QCYKYWVLPGRWVRVRYDRLALLALLDRNRQVTENVFVVALVALVAFLGYLLLLQGFFRDIWVFQFCLVIASCQYSLLK</sequence>
<evidence type="ECO:0000256" key="1">
    <source>
        <dbReference type="RuleBase" id="RU367089"/>
    </source>
</evidence>
<gene>
    <name evidence="2" type="primary">Pcnx1_1</name>
    <name evidence="2" type="ORF">NOTJUL_R11273</name>
</gene>
<dbReference type="InterPro" id="IPR039797">
    <property type="entry name" value="Pecanex"/>
</dbReference>
<feature type="non-terminal residue" evidence="2">
    <location>
        <position position="1"/>
    </location>
</feature>
<comment type="subcellular location">
    <subcellularLocation>
        <location evidence="1">Membrane</location>
        <topology evidence="1">Multi-pass membrane protein</topology>
    </subcellularLocation>
</comment>
<proteinExistence type="inferred from homology"/>
<protein>
    <recommendedName>
        <fullName evidence="1">Pecanex-like protein</fullName>
    </recommendedName>
</protein>
<keyword evidence="1" id="KW-1133">Transmembrane helix</keyword>
<dbReference type="PANTHER" id="PTHR12372">
    <property type="entry name" value="PECANEX"/>
    <property type="match status" value="1"/>
</dbReference>
<keyword evidence="3" id="KW-1185">Reference proteome</keyword>
<comment type="caution">
    <text evidence="1">Lacks conserved residue(s) required for the propagation of feature annotation.</text>
</comment>
<feature type="transmembrane region" description="Helical" evidence="1">
    <location>
        <begin position="61"/>
        <end position="78"/>
    </location>
</feature>
<name>A0A7K7WWM3_9AVES</name>
<accession>A0A7K7WWM3</accession>
<comment type="caution">
    <text evidence="2">The sequence shown here is derived from an EMBL/GenBank/DDBJ whole genome shotgun (WGS) entry which is preliminary data.</text>
</comment>
<evidence type="ECO:0000313" key="3">
    <source>
        <dbReference type="Proteomes" id="UP000531559"/>
    </source>
</evidence>
<dbReference type="EMBL" id="VZSV01003127">
    <property type="protein sequence ID" value="NXA57676.1"/>
    <property type="molecule type" value="Genomic_DNA"/>
</dbReference>
<feature type="transmembrane region" description="Helical" evidence="1">
    <location>
        <begin position="36"/>
        <end position="55"/>
    </location>
</feature>
<feature type="non-terminal residue" evidence="2">
    <location>
        <position position="79"/>
    </location>
</feature>
<keyword evidence="1" id="KW-0812">Transmembrane</keyword>
<dbReference type="AlphaFoldDB" id="A0A7K7WWM3"/>
<dbReference type="PANTHER" id="PTHR12372:SF4">
    <property type="entry name" value="PECANEX-LIKE PROTEIN 3"/>
    <property type="match status" value="1"/>
</dbReference>
<organism evidence="2 3">
    <name type="scientific">Nothocercus julius</name>
    <dbReference type="NCBI Taxonomy" id="2585813"/>
    <lineage>
        <taxon>Eukaryota</taxon>
        <taxon>Metazoa</taxon>
        <taxon>Chordata</taxon>
        <taxon>Craniata</taxon>
        <taxon>Vertebrata</taxon>
        <taxon>Euteleostomi</taxon>
        <taxon>Archelosauria</taxon>
        <taxon>Archosauria</taxon>
        <taxon>Dinosauria</taxon>
        <taxon>Saurischia</taxon>
        <taxon>Theropoda</taxon>
        <taxon>Coelurosauria</taxon>
        <taxon>Aves</taxon>
        <taxon>Palaeognathae</taxon>
        <taxon>Tinamiformes</taxon>
        <taxon>Tinamidae</taxon>
        <taxon>Nothocercus</taxon>
    </lineage>
</organism>
<comment type="similarity">
    <text evidence="1">Belongs to the pecanex family.</text>
</comment>
<keyword evidence="1" id="KW-0472">Membrane</keyword>